<name>A0ABP0PEN8_9DINO</name>
<gene>
    <name evidence="2" type="ORF">SCF082_LOCUS36129</name>
</gene>
<evidence type="ECO:0008006" key="4">
    <source>
        <dbReference type="Google" id="ProtNLM"/>
    </source>
</evidence>
<keyword evidence="3" id="KW-1185">Reference proteome</keyword>
<dbReference type="EMBL" id="CAXAMM010035335">
    <property type="protein sequence ID" value="CAK9074088.1"/>
    <property type="molecule type" value="Genomic_DNA"/>
</dbReference>
<evidence type="ECO:0000313" key="2">
    <source>
        <dbReference type="EMBL" id="CAK9074088.1"/>
    </source>
</evidence>
<accession>A0ABP0PEN8</accession>
<organism evidence="2 3">
    <name type="scientific">Durusdinium trenchii</name>
    <dbReference type="NCBI Taxonomy" id="1381693"/>
    <lineage>
        <taxon>Eukaryota</taxon>
        <taxon>Sar</taxon>
        <taxon>Alveolata</taxon>
        <taxon>Dinophyceae</taxon>
        <taxon>Suessiales</taxon>
        <taxon>Symbiodiniaceae</taxon>
        <taxon>Durusdinium</taxon>
    </lineage>
</organism>
<evidence type="ECO:0000313" key="3">
    <source>
        <dbReference type="Proteomes" id="UP001642464"/>
    </source>
</evidence>
<keyword evidence="1" id="KW-0175">Coiled coil</keyword>
<protein>
    <recommendedName>
        <fullName evidence="4">AIG1-type G domain-containing protein</fullName>
    </recommendedName>
</protein>
<feature type="coiled-coil region" evidence="1">
    <location>
        <begin position="335"/>
        <end position="362"/>
    </location>
</feature>
<dbReference type="InterPro" id="IPR027417">
    <property type="entry name" value="P-loop_NTPase"/>
</dbReference>
<proteinExistence type="predicted"/>
<sequence length="367" mass="41552">MADLDGKSEDRVVLFLGPSSAGTSLVIDELASPPGDEDDVTTSDIDESLEASSHIVSRGPLEMRYTKFDGSKSSTRMVFTGSPGLPDASGLGVSFLDEIMEHVKQHPPHGIVFVLRADCQYTPDLKYALMAMKECFNNMLSESRLLVYVTNLPSLSTLLEEGIEEDEEQVKRQEELARDVANHVVHYALGPDHLEGFQNFIGQVEENESDSLERLKRSLNDFPLQPLNSSQLRTWQEVKKYLDTAEVDRKMIEGNWRVILDRIEEDLAFTRKYVSDSEGFMGLAKKVACVSMTDALLEIRAKIERAHSMLEFYRKRWKEKDDDLQLLSRDPTGALAKERQRCQAVREQLKNLEAQIHASAEQKRSKL</sequence>
<evidence type="ECO:0000256" key="1">
    <source>
        <dbReference type="SAM" id="Coils"/>
    </source>
</evidence>
<reference evidence="2 3" key="1">
    <citation type="submission" date="2024-02" db="EMBL/GenBank/DDBJ databases">
        <authorList>
            <person name="Chen Y."/>
            <person name="Shah S."/>
            <person name="Dougan E. K."/>
            <person name="Thang M."/>
            <person name="Chan C."/>
        </authorList>
    </citation>
    <scope>NUCLEOTIDE SEQUENCE [LARGE SCALE GENOMIC DNA]</scope>
</reference>
<comment type="caution">
    <text evidence="2">The sequence shown here is derived from an EMBL/GenBank/DDBJ whole genome shotgun (WGS) entry which is preliminary data.</text>
</comment>
<dbReference type="Gene3D" id="3.40.50.300">
    <property type="entry name" value="P-loop containing nucleotide triphosphate hydrolases"/>
    <property type="match status" value="1"/>
</dbReference>
<dbReference type="Proteomes" id="UP001642464">
    <property type="component" value="Unassembled WGS sequence"/>
</dbReference>